<evidence type="ECO:0000313" key="1">
    <source>
        <dbReference type="EMBL" id="TFK71884.1"/>
    </source>
</evidence>
<sequence>MPKRRARDSDFEDDASDASRSEWGDDTRSSRPKSSKRSKTQRRRKIIRVNPEKQTLVPYDSINEADASLHPKARHMVASAGEIRAALLRWYSGVQEARGMPWRKPFDPSLGPHERSQRAYEVWVSEIMLQQTQVATVIPYYNRWMEKFPTLTHLASATVDEVNALWKGLGYYSRASRLLSGAQKAVQLYGGKLPDNAKDMEANIPGIGRYSAGAICSIAYGERVPVLDGNVNRLLSRLLALYAPPKAKATLDVLWEAATVMMTSIERAQHPGDINQALIELGSTICRVRDPLCDSCPIKQWCTAYTSAKDSSPQMVGDIEDACKLCTPLPLSRDVTIYPMKVERKKAREELDVVNVVEWRSFEKSERWFLVTRRPESGLLAGLYDFPTVEDAAAPISDSKLHEIPLELLAGILQASVLPLDRSVRSMGDNLDPSLHEAVAAQLRVTKIVPVGDVLHVFSHIRKTYRAQWVLLEGGDQPPAVRPDEENATNRKPKKGSSQKGKSKGQGRNTQNSQKTGCIWVPLGEVADLNFTIELQHGYWGRESVGLGQQILGRRGQKVGSDYDHPSCVSIAAPQSEINDRHRALSLIFHPDKQHDEKSKEVATVKFLEIQKAYQVLSDPFLREVYDALGEEGLTMNWPEEIRSKGAEEIREALEFTKWNSLQKKMRNMVHPRGRLSCGIDATPLFTPYKGSPQDGWPTRVLHRLEDVRMLSTELRHSIQKKVDDKTHLSLVARMSRQGRASGINLLGTIRHQFSPRLSSEVCLASLMLHHPHNLNLVGNYRDDNNAIQIRTSIAPTTLLLAPPSLTISITRKLFRQRFEQGTLTMNIGRQPQVAFNFISPDRFDFGGVPSFSPFVYHLEPGESPSPPSISGFRFGTSHKSCGFVLDAQDPKLVGEWGVMFSELSLQVKTGLEVGFSGLSWLFSGSWSNDTAEVSATTYLNPLGVVLKLELAYLEQRLSLPLVLSQEPSASTALWTVVLPSSALLVGYHFVLKPRRRARRLAHIRAARRSLEEESGVRRERESVVALLRDTARKHTLTETPKGGLIILAATYGALETDEDSKDLRIDVVVPLQAIVRNSQLFIPAHQPKPGLQGFTDPAPFVPKSLHVRYLFHGRTHYAEIPDYIPVVLPLAGEFSEEKNTSVY</sequence>
<organism evidence="1 2">
    <name type="scientific">Pluteus cervinus</name>
    <dbReference type="NCBI Taxonomy" id="181527"/>
    <lineage>
        <taxon>Eukaryota</taxon>
        <taxon>Fungi</taxon>
        <taxon>Dikarya</taxon>
        <taxon>Basidiomycota</taxon>
        <taxon>Agaricomycotina</taxon>
        <taxon>Agaricomycetes</taxon>
        <taxon>Agaricomycetidae</taxon>
        <taxon>Agaricales</taxon>
        <taxon>Pluteineae</taxon>
        <taxon>Pluteaceae</taxon>
        <taxon>Pluteus</taxon>
    </lineage>
</organism>
<evidence type="ECO:0000313" key="2">
    <source>
        <dbReference type="Proteomes" id="UP000308600"/>
    </source>
</evidence>
<proteinExistence type="predicted"/>
<accession>A0ACD3B2R1</accession>
<keyword evidence="2" id="KW-1185">Reference proteome</keyword>
<dbReference type="EMBL" id="ML208292">
    <property type="protein sequence ID" value="TFK71884.1"/>
    <property type="molecule type" value="Genomic_DNA"/>
</dbReference>
<reference evidence="1 2" key="1">
    <citation type="journal article" date="2019" name="Nat. Ecol. Evol.">
        <title>Megaphylogeny resolves global patterns of mushroom evolution.</title>
        <authorList>
            <person name="Varga T."/>
            <person name="Krizsan K."/>
            <person name="Foldi C."/>
            <person name="Dima B."/>
            <person name="Sanchez-Garcia M."/>
            <person name="Sanchez-Ramirez S."/>
            <person name="Szollosi G.J."/>
            <person name="Szarkandi J.G."/>
            <person name="Papp V."/>
            <person name="Albert L."/>
            <person name="Andreopoulos W."/>
            <person name="Angelini C."/>
            <person name="Antonin V."/>
            <person name="Barry K.W."/>
            <person name="Bougher N.L."/>
            <person name="Buchanan P."/>
            <person name="Buyck B."/>
            <person name="Bense V."/>
            <person name="Catcheside P."/>
            <person name="Chovatia M."/>
            <person name="Cooper J."/>
            <person name="Damon W."/>
            <person name="Desjardin D."/>
            <person name="Finy P."/>
            <person name="Geml J."/>
            <person name="Haridas S."/>
            <person name="Hughes K."/>
            <person name="Justo A."/>
            <person name="Karasinski D."/>
            <person name="Kautmanova I."/>
            <person name="Kiss B."/>
            <person name="Kocsube S."/>
            <person name="Kotiranta H."/>
            <person name="LaButti K.M."/>
            <person name="Lechner B.E."/>
            <person name="Liimatainen K."/>
            <person name="Lipzen A."/>
            <person name="Lukacs Z."/>
            <person name="Mihaltcheva S."/>
            <person name="Morgado L.N."/>
            <person name="Niskanen T."/>
            <person name="Noordeloos M.E."/>
            <person name="Ohm R.A."/>
            <person name="Ortiz-Santana B."/>
            <person name="Ovrebo C."/>
            <person name="Racz N."/>
            <person name="Riley R."/>
            <person name="Savchenko A."/>
            <person name="Shiryaev A."/>
            <person name="Soop K."/>
            <person name="Spirin V."/>
            <person name="Szebenyi C."/>
            <person name="Tomsovsky M."/>
            <person name="Tulloss R.E."/>
            <person name="Uehling J."/>
            <person name="Grigoriev I.V."/>
            <person name="Vagvolgyi C."/>
            <person name="Papp T."/>
            <person name="Martin F.M."/>
            <person name="Miettinen O."/>
            <person name="Hibbett D.S."/>
            <person name="Nagy L.G."/>
        </authorList>
    </citation>
    <scope>NUCLEOTIDE SEQUENCE [LARGE SCALE GENOMIC DNA]</scope>
    <source>
        <strain evidence="1 2">NL-1719</strain>
    </source>
</reference>
<name>A0ACD3B2R1_9AGAR</name>
<gene>
    <name evidence="1" type="ORF">BDN72DRAFT_764221</name>
</gene>
<dbReference type="Proteomes" id="UP000308600">
    <property type="component" value="Unassembled WGS sequence"/>
</dbReference>
<protein>
    <submittedName>
        <fullName evidence="1">Uncharacterized protein</fullName>
    </submittedName>
</protein>